<dbReference type="GO" id="GO:0005576">
    <property type="term" value="C:extracellular region"/>
    <property type="evidence" value="ECO:0007669"/>
    <property type="project" value="InterPro"/>
</dbReference>
<dbReference type="InterPro" id="IPR036508">
    <property type="entry name" value="Chitin-bd_dom_sf"/>
</dbReference>
<protein>
    <recommendedName>
        <fullName evidence="1">Chitin-binding type-2 domain-containing protein</fullName>
    </recommendedName>
</protein>
<comment type="caution">
    <text evidence="2">The sequence shown here is derived from an EMBL/GenBank/DDBJ whole genome shotgun (WGS) entry which is preliminary data.</text>
</comment>
<keyword evidence="3" id="KW-1185">Reference proteome</keyword>
<proteinExistence type="predicted"/>
<evidence type="ECO:0000313" key="2">
    <source>
        <dbReference type="EMBL" id="KNC30227.1"/>
    </source>
</evidence>
<name>A0A0L0CDD1_LUCCU</name>
<dbReference type="SUPFAM" id="SSF57625">
    <property type="entry name" value="Invertebrate chitin-binding proteins"/>
    <property type="match status" value="1"/>
</dbReference>
<accession>A0A0L0CDD1</accession>
<evidence type="ECO:0000313" key="3">
    <source>
        <dbReference type="Proteomes" id="UP000037069"/>
    </source>
</evidence>
<gene>
    <name evidence="2" type="ORF">FF38_07006</name>
</gene>
<sequence>MVATGNLVYLNSIHQCKGKALAFERFYTSGNTKHNNIECINKNSFIFNDCGNNMPTNCTGIDPKKKIRNYWQPDLYWFCEENKPAARRCGNNLFFQEELGECVWRFDYKWSCPSSTARNCENNFRVFFHWIKLRFSGLVIINDEKN</sequence>
<feature type="domain" description="Chitin-binding type-2" evidence="1">
    <location>
        <begin position="55"/>
        <end position="114"/>
    </location>
</feature>
<dbReference type="AlphaFoldDB" id="A0A0L0CDD1"/>
<dbReference type="PROSITE" id="PS50940">
    <property type="entry name" value="CHIT_BIND_II"/>
    <property type="match status" value="1"/>
</dbReference>
<dbReference type="GO" id="GO:0008061">
    <property type="term" value="F:chitin binding"/>
    <property type="evidence" value="ECO:0007669"/>
    <property type="project" value="InterPro"/>
</dbReference>
<dbReference type="InterPro" id="IPR002557">
    <property type="entry name" value="Chitin-bd_dom"/>
</dbReference>
<dbReference type="Pfam" id="PF01607">
    <property type="entry name" value="CBM_14"/>
    <property type="match status" value="1"/>
</dbReference>
<dbReference type="Proteomes" id="UP000037069">
    <property type="component" value="Unassembled WGS sequence"/>
</dbReference>
<organism evidence="2 3">
    <name type="scientific">Lucilia cuprina</name>
    <name type="common">Green bottle fly</name>
    <name type="synonym">Australian sheep blowfly</name>
    <dbReference type="NCBI Taxonomy" id="7375"/>
    <lineage>
        <taxon>Eukaryota</taxon>
        <taxon>Metazoa</taxon>
        <taxon>Ecdysozoa</taxon>
        <taxon>Arthropoda</taxon>
        <taxon>Hexapoda</taxon>
        <taxon>Insecta</taxon>
        <taxon>Pterygota</taxon>
        <taxon>Neoptera</taxon>
        <taxon>Endopterygota</taxon>
        <taxon>Diptera</taxon>
        <taxon>Brachycera</taxon>
        <taxon>Muscomorpha</taxon>
        <taxon>Oestroidea</taxon>
        <taxon>Calliphoridae</taxon>
        <taxon>Luciliinae</taxon>
        <taxon>Lucilia</taxon>
    </lineage>
</organism>
<dbReference type="EMBL" id="JRES01000558">
    <property type="protein sequence ID" value="KNC30227.1"/>
    <property type="molecule type" value="Genomic_DNA"/>
</dbReference>
<evidence type="ECO:0000259" key="1">
    <source>
        <dbReference type="PROSITE" id="PS50940"/>
    </source>
</evidence>
<reference evidence="2 3" key="1">
    <citation type="journal article" date="2015" name="Nat. Commun.">
        <title>Lucilia cuprina genome unlocks parasitic fly biology to underpin future interventions.</title>
        <authorList>
            <person name="Anstead C.A."/>
            <person name="Korhonen P.K."/>
            <person name="Young N.D."/>
            <person name="Hall R.S."/>
            <person name="Jex A.R."/>
            <person name="Murali S.C."/>
            <person name="Hughes D.S."/>
            <person name="Lee S.F."/>
            <person name="Perry T."/>
            <person name="Stroehlein A.J."/>
            <person name="Ansell B.R."/>
            <person name="Breugelmans B."/>
            <person name="Hofmann A."/>
            <person name="Qu J."/>
            <person name="Dugan S."/>
            <person name="Lee S.L."/>
            <person name="Chao H."/>
            <person name="Dinh H."/>
            <person name="Han Y."/>
            <person name="Doddapaneni H.V."/>
            <person name="Worley K.C."/>
            <person name="Muzny D.M."/>
            <person name="Ioannidis P."/>
            <person name="Waterhouse R.M."/>
            <person name="Zdobnov E.M."/>
            <person name="James P.J."/>
            <person name="Bagnall N.H."/>
            <person name="Kotze A.C."/>
            <person name="Gibbs R.A."/>
            <person name="Richards S."/>
            <person name="Batterham P."/>
            <person name="Gasser R.B."/>
        </authorList>
    </citation>
    <scope>NUCLEOTIDE SEQUENCE [LARGE SCALE GENOMIC DNA]</scope>
    <source>
        <strain evidence="2 3">LS</strain>
        <tissue evidence="2">Full body</tissue>
    </source>
</reference>